<dbReference type="AlphaFoldDB" id="A0A267G3F0"/>
<feature type="compositionally biased region" description="Pro residues" evidence="1">
    <location>
        <begin position="243"/>
        <end position="252"/>
    </location>
</feature>
<protein>
    <submittedName>
        <fullName evidence="2">Uncharacterized protein</fullName>
    </submittedName>
</protein>
<feature type="region of interest" description="Disordered" evidence="1">
    <location>
        <begin position="240"/>
        <end position="283"/>
    </location>
</feature>
<evidence type="ECO:0000313" key="3">
    <source>
        <dbReference type="Proteomes" id="UP000215902"/>
    </source>
</evidence>
<feature type="region of interest" description="Disordered" evidence="1">
    <location>
        <begin position="39"/>
        <end position="188"/>
    </location>
</feature>
<proteinExistence type="predicted"/>
<reference evidence="2 3" key="1">
    <citation type="submission" date="2017-06" db="EMBL/GenBank/DDBJ databases">
        <title>A platform for efficient transgenesis in Macrostomum lignano, a flatworm model organism for stem cell research.</title>
        <authorList>
            <person name="Berezikov E."/>
        </authorList>
    </citation>
    <scope>NUCLEOTIDE SEQUENCE [LARGE SCALE GENOMIC DNA]</scope>
    <source>
        <strain evidence="2">DV1</strain>
        <tissue evidence="2">Whole organism</tissue>
    </source>
</reference>
<gene>
    <name evidence="2" type="ORF">BOX15_Mlig015072g3</name>
</gene>
<feature type="non-terminal residue" evidence="2">
    <location>
        <position position="1"/>
    </location>
</feature>
<feature type="compositionally biased region" description="Low complexity" evidence="1">
    <location>
        <begin position="154"/>
        <end position="188"/>
    </location>
</feature>
<dbReference type="Proteomes" id="UP000215902">
    <property type="component" value="Unassembled WGS sequence"/>
</dbReference>
<evidence type="ECO:0000313" key="2">
    <source>
        <dbReference type="EMBL" id="PAA79904.1"/>
    </source>
</evidence>
<feature type="region of interest" description="Disordered" evidence="1">
    <location>
        <begin position="412"/>
        <end position="437"/>
    </location>
</feature>
<feature type="compositionally biased region" description="Low complexity" evidence="1">
    <location>
        <begin position="427"/>
        <end position="437"/>
    </location>
</feature>
<comment type="caution">
    <text evidence="2">The sequence shown here is derived from an EMBL/GenBank/DDBJ whole genome shotgun (WGS) entry which is preliminary data.</text>
</comment>
<evidence type="ECO:0000256" key="1">
    <source>
        <dbReference type="SAM" id="MobiDB-lite"/>
    </source>
</evidence>
<keyword evidence="3" id="KW-1185">Reference proteome</keyword>
<organism evidence="2 3">
    <name type="scientific">Macrostomum lignano</name>
    <dbReference type="NCBI Taxonomy" id="282301"/>
    <lineage>
        <taxon>Eukaryota</taxon>
        <taxon>Metazoa</taxon>
        <taxon>Spiralia</taxon>
        <taxon>Lophotrochozoa</taxon>
        <taxon>Platyhelminthes</taxon>
        <taxon>Rhabditophora</taxon>
        <taxon>Macrostomorpha</taxon>
        <taxon>Macrostomida</taxon>
        <taxon>Macrostomidae</taxon>
        <taxon>Macrostomum</taxon>
    </lineage>
</organism>
<sequence>LSLSFIRLKLESCCAMNGYNNRHFQRFLMSDGASIISGLGGDMRSSAGRQRDRSRSPMDSTVTSSRQHQSLRSMWWRPDRLRTEGAHGGSGGRARLSSIISGGGGAGASLSSRYNPHRAGPSVGRQLRSPSGVVGGRGGYAVRRQFRLSDTSTSSSSSSSSLSGSSQRQRSGQSSSGGSSVGSYYSGSGSVVSRLSQRNVSVISSGSSVSSVSSVSSYNGAAPAAAVPGPLAIVGPSSEFVVPSPPPPPRPAPSRIRSVAPQASSSRSIAQSTPPRSASNLNYRHGQQPVALMRQRSSSSRVNIAFLRQDTSSCFGLSPFSNSSQRHELSASDLQFEAFKEQMLEEERQLELEWLRNNGRELERQRERELYWERVDHYSNRDQKIEKLREAARQARQAGKCGSGYDMGWLDSRRGGASGGSGGGGASSVVTRRSISSRVSRSGRRKFTFHEQSVVFDLKWSG</sequence>
<accession>A0A267G3F0</accession>
<name>A0A267G3F0_9PLAT</name>
<feature type="compositionally biased region" description="Polar residues" evidence="1">
    <location>
        <begin position="262"/>
        <end position="282"/>
    </location>
</feature>
<feature type="compositionally biased region" description="Gly residues" evidence="1">
    <location>
        <begin position="416"/>
        <end position="426"/>
    </location>
</feature>
<feature type="compositionally biased region" description="Polar residues" evidence="1">
    <location>
        <begin position="57"/>
        <end position="72"/>
    </location>
</feature>
<dbReference type="EMBL" id="NIVC01000609">
    <property type="protein sequence ID" value="PAA79904.1"/>
    <property type="molecule type" value="Genomic_DNA"/>
</dbReference>